<gene>
    <name evidence="2" type="ORF">CSPHI_06595</name>
</gene>
<dbReference type="RefSeq" id="WP_075692008.1">
    <property type="nucleotide sequence ID" value="NZ_CP009248.1"/>
</dbReference>
<name>A0A1L7CY05_9CORY</name>
<dbReference type="Proteomes" id="UP000185469">
    <property type="component" value="Chromosome"/>
</dbReference>
<evidence type="ECO:0000313" key="2">
    <source>
        <dbReference type="EMBL" id="APT90769.1"/>
    </source>
</evidence>
<feature type="region of interest" description="Disordered" evidence="1">
    <location>
        <begin position="63"/>
        <end position="93"/>
    </location>
</feature>
<proteinExistence type="predicted"/>
<protein>
    <submittedName>
        <fullName evidence="2">Uncharacterized protein</fullName>
    </submittedName>
</protein>
<keyword evidence="3" id="KW-1185">Reference proteome</keyword>
<dbReference type="AlphaFoldDB" id="A0A1L7CY05"/>
<sequence>MATRFPTDAVRGFTARPDSAGRLHRLTGYGADLRDPDQAALNMRTRPAAAGLREHGIPMTAVDTGWITDGRPHPTRVRPACGVLPEEHAPAPR</sequence>
<evidence type="ECO:0000256" key="1">
    <source>
        <dbReference type="SAM" id="MobiDB-lite"/>
    </source>
</evidence>
<reference evidence="2 3" key="1">
    <citation type="submission" date="2014-08" db="EMBL/GenBank/DDBJ databases">
        <title>Complete genome sequence of Corynebacterium sphenisci CECT 5990(T) (=DSM 44792(T)), isolated from healthy wild penguins.</title>
        <authorList>
            <person name="Ruckert C."/>
            <person name="Albersmeier A."/>
            <person name="Winkler A."/>
            <person name="Kalinowski J."/>
        </authorList>
    </citation>
    <scope>NUCLEOTIDE SEQUENCE [LARGE SCALE GENOMIC DNA]</scope>
    <source>
        <strain evidence="2 3">DSM 44792</strain>
    </source>
</reference>
<evidence type="ECO:0000313" key="3">
    <source>
        <dbReference type="Proteomes" id="UP000185469"/>
    </source>
</evidence>
<organism evidence="2 3">
    <name type="scientific">Corynebacterium sphenisci DSM 44792</name>
    <dbReference type="NCBI Taxonomy" id="1437874"/>
    <lineage>
        <taxon>Bacteria</taxon>
        <taxon>Bacillati</taxon>
        <taxon>Actinomycetota</taxon>
        <taxon>Actinomycetes</taxon>
        <taxon>Mycobacteriales</taxon>
        <taxon>Corynebacteriaceae</taxon>
        <taxon>Corynebacterium</taxon>
    </lineage>
</organism>
<dbReference type="EMBL" id="CP009248">
    <property type="protein sequence ID" value="APT90769.1"/>
    <property type="molecule type" value="Genomic_DNA"/>
</dbReference>
<dbReference type="KEGG" id="csph:CSPHI_06595"/>
<accession>A0A1L7CY05</accession>
<dbReference type="STRING" id="1437874.CSPHI_06595"/>
<dbReference type="OrthoDB" id="56744at2"/>